<protein>
    <submittedName>
        <fullName evidence="1">Uncharacterized protein</fullName>
    </submittedName>
</protein>
<reference evidence="1" key="1">
    <citation type="submission" date="2019-08" db="EMBL/GenBank/DDBJ databases">
        <authorList>
            <person name="Kucharzyk K."/>
            <person name="Murdoch R.W."/>
            <person name="Higgins S."/>
            <person name="Loffler F."/>
        </authorList>
    </citation>
    <scope>NUCLEOTIDE SEQUENCE</scope>
</reference>
<evidence type="ECO:0000313" key="1">
    <source>
        <dbReference type="EMBL" id="MPM68700.1"/>
    </source>
</evidence>
<dbReference type="AlphaFoldDB" id="A0A645BTF0"/>
<organism evidence="1">
    <name type="scientific">bioreactor metagenome</name>
    <dbReference type="NCBI Taxonomy" id="1076179"/>
    <lineage>
        <taxon>unclassified sequences</taxon>
        <taxon>metagenomes</taxon>
        <taxon>ecological metagenomes</taxon>
    </lineage>
</organism>
<dbReference type="PROSITE" id="PS51257">
    <property type="entry name" value="PROKAR_LIPOPROTEIN"/>
    <property type="match status" value="1"/>
</dbReference>
<name>A0A645BTF0_9ZZZZ</name>
<proteinExistence type="predicted"/>
<comment type="caution">
    <text evidence="1">The sequence shown here is derived from an EMBL/GenBank/DDBJ whole genome shotgun (WGS) entry which is preliminary data.</text>
</comment>
<accession>A0A645BTF0</accession>
<dbReference type="EMBL" id="VSSQ01022407">
    <property type="protein sequence ID" value="MPM68700.1"/>
    <property type="molecule type" value="Genomic_DNA"/>
</dbReference>
<sequence length="235" mass="25378">MKKPTLILILFLFTACAIGGYLAASKINIGSGSSSSGAQSLSTALASSQQNFLLVRVDDLSSATPQLVEAWVVFTAYSDPPQVMFMPLYPAYDASKNKTLADAFAVGSDGKLTSRLQQTIAKEYDFSLNGNIVIDSTGMNGLAGWFGISGIQVNSVPATTDLEVHNILVNSQFFFENVCAQLKSGQAKTQFDSIKWSKLIPAHFQTDLSFEQLMASWDRIVRGAAPQQCDVLSNE</sequence>
<gene>
    <name evidence="1" type="ORF">SDC9_115634</name>
</gene>